<dbReference type="Proteomes" id="UP001374535">
    <property type="component" value="Chromosome 1"/>
</dbReference>
<evidence type="ECO:0000313" key="3">
    <source>
        <dbReference type="Proteomes" id="UP001374535"/>
    </source>
</evidence>
<name>A0AAQ3P6T1_VIGMU</name>
<dbReference type="AlphaFoldDB" id="A0AAQ3P6T1"/>
<proteinExistence type="predicted"/>
<sequence>MIILQQLELQRPQMNIQPNSESWGFRWRAQAFNPSRNILHKLLVNLMQQHLVLQHNDIYISLNIQLKVQRNRIDQVLKFLLGTGLITAIPQINFVALINKLLPLLHLIDQLLRFFSWFIQSLVKTIYLPSHRFYFFEDGMQLFQGVSELHCPVFHFPNSAQQFIKHVSNKSIQNHSHDYCTQKLIN</sequence>
<reference evidence="2 3" key="1">
    <citation type="journal article" date="2023" name="Life. Sci Alliance">
        <title>Evolutionary insights into 3D genome organization and epigenetic landscape of Vigna mungo.</title>
        <authorList>
            <person name="Junaid A."/>
            <person name="Singh B."/>
            <person name="Bhatia S."/>
        </authorList>
    </citation>
    <scope>NUCLEOTIDE SEQUENCE [LARGE SCALE GENOMIC DNA]</scope>
    <source>
        <strain evidence="2">Urdbean</strain>
    </source>
</reference>
<keyword evidence="3" id="KW-1185">Reference proteome</keyword>
<evidence type="ECO:0000256" key="1">
    <source>
        <dbReference type="SAM" id="Phobius"/>
    </source>
</evidence>
<keyword evidence="1" id="KW-0472">Membrane</keyword>
<keyword evidence="1" id="KW-0812">Transmembrane</keyword>
<feature type="transmembrane region" description="Helical" evidence="1">
    <location>
        <begin position="76"/>
        <end position="98"/>
    </location>
</feature>
<organism evidence="2 3">
    <name type="scientific">Vigna mungo</name>
    <name type="common">Black gram</name>
    <name type="synonym">Phaseolus mungo</name>
    <dbReference type="NCBI Taxonomy" id="3915"/>
    <lineage>
        <taxon>Eukaryota</taxon>
        <taxon>Viridiplantae</taxon>
        <taxon>Streptophyta</taxon>
        <taxon>Embryophyta</taxon>
        <taxon>Tracheophyta</taxon>
        <taxon>Spermatophyta</taxon>
        <taxon>Magnoliopsida</taxon>
        <taxon>eudicotyledons</taxon>
        <taxon>Gunneridae</taxon>
        <taxon>Pentapetalae</taxon>
        <taxon>rosids</taxon>
        <taxon>fabids</taxon>
        <taxon>Fabales</taxon>
        <taxon>Fabaceae</taxon>
        <taxon>Papilionoideae</taxon>
        <taxon>50 kb inversion clade</taxon>
        <taxon>NPAAA clade</taxon>
        <taxon>indigoferoid/millettioid clade</taxon>
        <taxon>Phaseoleae</taxon>
        <taxon>Vigna</taxon>
    </lineage>
</organism>
<protein>
    <submittedName>
        <fullName evidence="2">Uncharacterized protein</fullName>
    </submittedName>
</protein>
<gene>
    <name evidence="2" type="ORF">V8G54_000619</name>
</gene>
<dbReference type="EMBL" id="CP144700">
    <property type="protein sequence ID" value="WVZ22075.1"/>
    <property type="molecule type" value="Genomic_DNA"/>
</dbReference>
<evidence type="ECO:0000313" key="2">
    <source>
        <dbReference type="EMBL" id="WVZ22075.1"/>
    </source>
</evidence>
<keyword evidence="1" id="KW-1133">Transmembrane helix</keyword>
<accession>A0AAQ3P6T1</accession>